<proteinExistence type="predicted"/>
<evidence type="ECO:0000256" key="2">
    <source>
        <dbReference type="ARBA" id="ARBA00023125"/>
    </source>
</evidence>
<dbReference type="GO" id="GO:0003677">
    <property type="term" value="F:DNA binding"/>
    <property type="evidence" value="ECO:0007669"/>
    <property type="project" value="UniProtKB-KW"/>
</dbReference>
<evidence type="ECO:0000256" key="3">
    <source>
        <dbReference type="ARBA" id="ARBA00023163"/>
    </source>
</evidence>
<dbReference type="SMART" id="SM00422">
    <property type="entry name" value="HTH_MERR"/>
    <property type="match status" value="1"/>
</dbReference>
<evidence type="ECO:0000313" key="6">
    <source>
        <dbReference type="Proteomes" id="UP000182409"/>
    </source>
</evidence>
<sequence length="137" mass="15250">MVEHLSIGELAKKSGVKVVTIRYYEQIGLLPAPARTEANYRAYNREHASRLGFIRRGRDLGFTLDQVRGLLRLSSEDAPSCEEVCCLAATHLQSIEEKIADLERLAAELRRISASCSGCLPMSECRIIEALTQDART</sequence>
<accession>A0A1H4W7Y1</accession>
<dbReference type="PANTHER" id="PTHR30204:SF94">
    <property type="entry name" value="HEAVY METAL-DEPENDENT TRANSCRIPTIONAL REGULATOR HI_0293-RELATED"/>
    <property type="match status" value="1"/>
</dbReference>
<dbReference type="PROSITE" id="PS50937">
    <property type="entry name" value="HTH_MERR_2"/>
    <property type="match status" value="1"/>
</dbReference>
<dbReference type="PROSITE" id="PS00552">
    <property type="entry name" value="HTH_MERR_1"/>
    <property type="match status" value="1"/>
</dbReference>
<feature type="domain" description="HTH merR-type" evidence="4">
    <location>
        <begin position="4"/>
        <end position="73"/>
    </location>
</feature>
<gene>
    <name evidence="5" type="ORF">SAMN05443244_4050</name>
</gene>
<name>A0A1H4W7Y1_9BACT</name>
<keyword evidence="1" id="KW-0805">Transcription regulation</keyword>
<dbReference type="Proteomes" id="UP000182409">
    <property type="component" value="Unassembled WGS sequence"/>
</dbReference>
<keyword evidence="2 5" id="KW-0238">DNA-binding</keyword>
<dbReference type="EMBL" id="FNSD01000002">
    <property type="protein sequence ID" value="SEC88848.1"/>
    <property type="molecule type" value="Genomic_DNA"/>
</dbReference>
<dbReference type="InterPro" id="IPR015358">
    <property type="entry name" value="Tscrpt_reg_MerR_DNA-bd"/>
</dbReference>
<dbReference type="Pfam" id="PF09278">
    <property type="entry name" value="MerR-DNA-bind"/>
    <property type="match status" value="1"/>
</dbReference>
<evidence type="ECO:0000259" key="4">
    <source>
        <dbReference type="PROSITE" id="PS50937"/>
    </source>
</evidence>
<dbReference type="SUPFAM" id="SSF46955">
    <property type="entry name" value="Putative DNA-binding domain"/>
    <property type="match status" value="1"/>
</dbReference>
<evidence type="ECO:0000313" key="5">
    <source>
        <dbReference type="EMBL" id="SEC88848.1"/>
    </source>
</evidence>
<reference evidence="5 6" key="1">
    <citation type="submission" date="2016-10" db="EMBL/GenBank/DDBJ databases">
        <authorList>
            <person name="de Groot N.N."/>
        </authorList>
    </citation>
    <scope>NUCLEOTIDE SEQUENCE [LARGE SCALE GENOMIC DNA]</scope>
    <source>
        <strain evidence="5 6">AB35.6</strain>
    </source>
</reference>
<dbReference type="InterPro" id="IPR047057">
    <property type="entry name" value="MerR_fam"/>
</dbReference>
<dbReference type="Pfam" id="PF00376">
    <property type="entry name" value="MerR"/>
    <property type="match status" value="1"/>
</dbReference>
<dbReference type="PANTHER" id="PTHR30204">
    <property type="entry name" value="REDOX-CYCLING DRUG-SENSING TRANSCRIPTIONAL ACTIVATOR SOXR"/>
    <property type="match status" value="1"/>
</dbReference>
<dbReference type="RefSeq" id="WP_212733259.1">
    <property type="nucleotide sequence ID" value="NZ_FNSD01000002.1"/>
</dbReference>
<dbReference type="InterPro" id="IPR009061">
    <property type="entry name" value="DNA-bd_dom_put_sf"/>
</dbReference>
<dbReference type="PRINTS" id="PR00040">
    <property type="entry name" value="HTHMERR"/>
</dbReference>
<dbReference type="AlphaFoldDB" id="A0A1H4W7Y1"/>
<dbReference type="Gene3D" id="1.10.1660.10">
    <property type="match status" value="1"/>
</dbReference>
<dbReference type="InterPro" id="IPR000551">
    <property type="entry name" value="MerR-type_HTH_dom"/>
</dbReference>
<dbReference type="GO" id="GO:0003700">
    <property type="term" value="F:DNA-binding transcription factor activity"/>
    <property type="evidence" value="ECO:0007669"/>
    <property type="project" value="InterPro"/>
</dbReference>
<keyword evidence="3" id="KW-0804">Transcription</keyword>
<evidence type="ECO:0000256" key="1">
    <source>
        <dbReference type="ARBA" id="ARBA00023015"/>
    </source>
</evidence>
<dbReference type="CDD" id="cd04785">
    <property type="entry name" value="HTH_CadR-PbrR-like"/>
    <property type="match status" value="1"/>
</dbReference>
<protein>
    <submittedName>
        <fullName evidence="5">DNA-binding transcriptional regulator, MerR family</fullName>
    </submittedName>
</protein>
<organism evidence="5 6">
    <name type="scientific">Terriglobus roseus</name>
    <dbReference type="NCBI Taxonomy" id="392734"/>
    <lineage>
        <taxon>Bacteria</taxon>
        <taxon>Pseudomonadati</taxon>
        <taxon>Acidobacteriota</taxon>
        <taxon>Terriglobia</taxon>
        <taxon>Terriglobales</taxon>
        <taxon>Acidobacteriaceae</taxon>
        <taxon>Terriglobus</taxon>
    </lineage>
</organism>